<keyword evidence="3" id="KW-1185">Reference proteome</keyword>
<comment type="caution">
    <text evidence="2">The sequence shown here is derived from an EMBL/GenBank/DDBJ whole genome shotgun (WGS) entry which is preliminary data.</text>
</comment>
<sequence length="127" mass="13638">MLRGEIKQRNRRKARYPGRSRCHATTPQIAIGGEPCRSVNSPHRAGGLLGAGPAGGGACWGRGLLGAGPPETECGRITLNYCNSNQGPAPPRVAARWVSRPPAHLAPGPRPTWPRPWARYQHQIPAL</sequence>
<evidence type="ECO:0000313" key="3">
    <source>
        <dbReference type="Proteomes" id="UP000314294"/>
    </source>
</evidence>
<feature type="compositionally biased region" description="Basic residues" evidence="1">
    <location>
        <begin position="9"/>
        <end position="22"/>
    </location>
</feature>
<evidence type="ECO:0000256" key="1">
    <source>
        <dbReference type="SAM" id="MobiDB-lite"/>
    </source>
</evidence>
<dbReference type="AlphaFoldDB" id="A0A4Z2EDD5"/>
<reference evidence="2 3" key="1">
    <citation type="submission" date="2019-03" db="EMBL/GenBank/DDBJ databases">
        <title>First draft genome of Liparis tanakae, snailfish: a comprehensive survey of snailfish specific genes.</title>
        <authorList>
            <person name="Kim W."/>
            <person name="Song I."/>
            <person name="Jeong J.-H."/>
            <person name="Kim D."/>
            <person name="Kim S."/>
            <person name="Ryu S."/>
            <person name="Song J.Y."/>
            <person name="Lee S.K."/>
        </authorList>
    </citation>
    <scope>NUCLEOTIDE SEQUENCE [LARGE SCALE GENOMIC DNA]</scope>
    <source>
        <tissue evidence="2">Muscle</tissue>
    </source>
</reference>
<dbReference type="EMBL" id="SRLO01009323">
    <property type="protein sequence ID" value="TNN26876.1"/>
    <property type="molecule type" value="Genomic_DNA"/>
</dbReference>
<organism evidence="2 3">
    <name type="scientific">Liparis tanakae</name>
    <name type="common">Tanaka's snailfish</name>
    <dbReference type="NCBI Taxonomy" id="230148"/>
    <lineage>
        <taxon>Eukaryota</taxon>
        <taxon>Metazoa</taxon>
        <taxon>Chordata</taxon>
        <taxon>Craniata</taxon>
        <taxon>Vertebrata</taxon>
        <taxon>Euteleostomi</taxon>
        <taxon>Actinopterygii</taxon>
        <taxon>Neopterygii</taxon>
        <taxon>Teleostei</taxon>
        <taxon>Neoteleostei</taxon>
        <taxon>Acanthomorphata</taxon>
        <taxon>Eupercaria</taxon>
        <taxon>Perciformes</taxon>
        <taxon>Cottioidei</taxon>
        <taxon>Cottales</taxon>
        <taxon>Liparidae</taxon>
        <taxon>Liparis</taxon>
    </lineage>
</organism>
<evidence type="ECO:0000313" key="2">
    <source>
        <dbReference type="EMBL" id="TNN26876.1"/>
    </source>
</evidence>
<name>A0A4Z2EDD5_9TELE</name>
<protein>
    <submittedName>
        <fullName evidence="2">Uncharacterized protein</fullName>
    </submittedName>
</protein>
<proteinExistence type="predicted"/>
<accession>A0A4Z2EDD5</accession>
<feature type="region of interest" description="Disordered" evidence="1">
    <location>
        <begin position="1"/>
        <end position="24"/>
    </location>
</feature>
<dbReference type="Proteomes" id="UP000314294">
    <property type="component" value="Unassembled WGS sequence"/>
</dbReference>
<gene>
    <name evidence="2" type="ORF">EYF80_062982</name>
</gene>